<sequence length="146" mass="16500">MKKIMGKEMMIRVSIKHSGVLCFFAAILMYNTGCVCSARKELNAKNKEMENINLALHFKEKTIADLLDRLSMKDQEIGRLADELQSARVAIDDLKSDIEKLREIDVQVEEKKKEVDNSIAESIPRPVPAGTRETEPTPARAQNDNK</sequence>
<comment type="caution">
    <text evidence="2">The sequence shown here is derived from an EMBL/GenBank/DDBJ whole genome shotgun (WGS) entry which is preliminary data.</text>
</comment>
<evidence type="ECO:0000313" key="2">
    <source>
        <dbReference type="EMBL" id="KKO20335.1"/>
    </source>
</evidence>
<gene>
    <name evidence="2" type="ORF">BROFUL_00967</name>
</gene>
<evidence type="ECO:0000313" key="3">
    <source>
        <dbReference type="Proteomes" id="UP000034954"/>
    </source>
</evidence>
<dbReference type="AlphaFoldDB" id="A0A0M2UXN4"/>
<keyword evidence="3" id="KW-1185">Reference proteome</keyword>
<dbReference type="Proteomes" id="UP000034954">
    <property type="component" value="Unassembled WGS sequence"/>
</dbReference>
<dbReference type="Gene3D" id="1.20.5.300">
    <property type="match status" value="1"/>
</dbReference>
<organism evidence="2 3">
    <name type="scientific">Candidatus Brocadia fulgida</name>
    <dbReference type="NCBI Taxonomy" id="380242"/>
    <lineage>
        <taxon>Bacteria</taxon>
        <taxon>Pseudomonadati</taxon>
        <taxon>Planctomycetota</taxon>
        <taxon>Candidatus Brocadiia</taxon>
        <taxon>Candidatus Brocadiales</taxon>
        <taxon>Candidatus Brocadiaceae</taxon>
        <taxon>Candidatus Brocadia</taxon>
    </lineage>
</organism>
<feature type="region of interest" description="Disordered" evidence="1">
    <location>
        <begin position="110"/>
        <end position="146"/>
    </location>
</feature>
<dbReference type="EMBL" id="LAQJ01000116">
    <property type="protein sequence ID" value="KKO20335.1"/>
    <property type="molecule type" value="Genomic_DNA"/>
</dbReference>
<accession>A0A0M2UXN4</accession>
<evidence type="ECO:0000256" key="1">
    <source>
        <dbReference type="SAM" id="MobiDB-lite"/>
    </source>
</evidence>
<proteinExistence type="predicted"/>
<reference evidence="2 3" key="1">
    <citation type="journal article" date="2013" name="BMC Microbiol.">
        <title>Identification of the type II cytochrome c maturation pathway in anammox bacteria by comparative genomics.</title>
        <authorList>
            <person name="Ferousi C."/>
            <person name="Speth D.R."/>
            <person name="Reimann J."/>
            <person name="Op den Camp H.J."/>
            <person name="Allen J.W."/>
            <person name="Keltjens J.T."/>
            <person name="Jetten M.S."/>
        </authorList>
    </citation>
    <scope>NUCLEOTIDE SEQUENCE [LARGE SCALE GENOMIC DNA]</scope>
    <source>
        <strain evidence="2">RU1</strain>
    </source>
</reference>
<protein>
    <submittedName>
        <fullName evidence="2">Uncharacterized protein</fullName>
    </submittedName>
</protein>
<name>A0A0M2UXN4_9BACT</name>